<organism evidence="2 3">
    <name type="scientific">Natronorubrum bangense JCM 10635</name>
    <dbReference type="NCBI Taxonomy" id="1227500"/>
    <lineage>
        <taxon>Archaea</taxon>
        <taxon>Methanobacteriati</taxon>
        <taxon>Methanobacteriota</taxon>
        <taxon>Stenosarchaea group</taxon>
        <taxon>Halobacteria</taxon>
        <taxon>Halobacteriales</taxon>
        <taxon>Natrialbaceae</taxon>
        <taxon>Natronorubrum</taxon>
    </lineage>
</organism>
<sequence>MSSRPFAVAIACLLVATAGFAGGVGTIAVFTDTESVSGTFATSASFSEVAVDDSSQHNSTISQTNGATVEPTEDSNPGESSEPVDTRESETTPSNQTPVGNETVVDNEVPGGSETASDSQPTDDSTPSEETAAPTATDETDQDSPDDGTTDQSESDVESAGEIAPTDDGGDEPDSTPSHSLLS</sequence>
<evidence type="ECO:0000256" key="1">
    <source>
        <dbReference type="SAM" id="MobiDB-lite"/>
    </source>
</evidence>
<evidence type="ECO:0008006" key="4">
    <source>
        <dbReference type="Google" id="ProtNLM"/>
    </source>
</evidence>
<keyword evidence="3" id="KW-1185">Reference proteome</keyword>
<reference evidence="2 3" key="1">
    <citation type="journal article" date="2014" name="PLoS Genet.">
        <title>Phylogenetically driven sequencing of extremely halophilic archaea reveals strategies for static and dynamic osmo-response.</title>
        <authorList>
            <person name="Becker E.A."/>
            <person name="Seitzer P.M."/>
            <person name="Tritt A."/>
            <person name="Larsen D."/>
            <person name="Krusor M."/>
            <person name="Yao A.I."/>
            <person name="Wu D."/>
            <person name="Madern D."/>
            <person name="Eisen J.A."/>
            <person name="Darling A.E."/>
            <person name="Facciotti M.T."/>
        </authorList>
    </citation>
    <scope>NUCLEOTIDE SEQUENCE [LARGE SCALE GENOMIC DNA]</scope>
    <source>
        <strain evidence="2 3">JCM 10635</strain>
    </source>
</reference>
<evidence type="ECO:0000313" key="2">
    <source>
        <dbReference type="EMBL" id="ELY46257.1"/>
    </source>
</evidence>
<feature type="region of interest" description="Disordered" evidence="1">
    <location>
        <begin position="50"/>
        <end position="183"/>
    </location>
</feature>
<gene>
    <name evidence="2" type="ORF">C494_14893</name>
</gene>
<dbReference type="EMBL" id="AOHY01000042">
    <property type="protein sequence ID" value="ELY46257.1"/>
    <property type="molecule type" value="Genomic_DNA"/>
</dbReference>
<feature type="compositionally biased region" description="Low complexity" evidence="1">
    <location>
        <begin position="117"/>
        <end position="137"/>
    </location>
</feature>
<proteinExistence type="predicted"/>
<evidence type="ECO:0000313" key="3">
    <source>
        <dbReference type="Proteomes" id="UP000011690"/>
    </source>
</evidence>
<feature type="compositionally biased region" description="Polar residues" evidence="1">
    <location>
        <begin position="56"/>
        <end position="67"/>
    </location>
</feature>
<dbReference type="STRING" id="1227500.C494_14893"/>
<dbReference type="Proteomes" id="UP000011690">
    <property type="component" value="Unassembled WGS sequence"/>
</dbReference>
<dbReference type="PATRIC" id="fig|1227500.6.peg.3009"/>
<accession>L9WA59</accession>
<protein>
    <recommendedName>
        <fullName evidence="4">SipW-cognate class signal peptide</fullName>
    </recommendedName>
</protein>
<dbReference type="AlphaFoldDB" id="L9WA59"/>
<comment type="caution">
    <text evidence="2">The sequence shown here is derived from an EMBL/GenBank/DDBJ whole genome shotgun (WGS) entry which is preliminary data.</text>
</comment>
<name>L9WA59_9EURY</name>
<feature type="compositionally biased region" description="Acidic residues" evidence="1">
    <location>
        <begin position="138"/>
        <end position="159"/>
    </location>
</feature>
<feature type="compositionally biased region" description="Polar residues" evidence="1">
    <location>
        <begin position="91"/>
        <end position="100"/>
    </location>
</feature>